<comment type="similarity">
    <text evidence="1 6">Belongs to the glyceraldehyde-3-phosphate dehydrogenase family.</text>
</comment>
<feature type="domain" description="Glyceraldehyde 3-phosphate dehydrogenase NAD(P) binding" evidence="7">
    <location>
        <begin position="4"/>
        <end position="154"/>
    </location>
</feature>
<evidence type="ECO:0000259" key="7">
    <source>
        <dbReference type="SMART" id="SM00846"/>
    </source>
</evidence>
<dbReference type="InterPro" id="IPR020831">
    <property type="entry name" value="GlycerAld/Erythrose_P_DH"/>
</dbReference>
<dbReference type="PRINTS" id="PR00078">
    <property type="entry name" value="G3PDHDRGNASE"/>
</dbReference>
<evidence type="ECO:0000256" key="3">
    <source>
        <dbReference type="PIRSR" id="PIRSR000149-1"/>
    </source>
</evidence>
<dbReference type="InterPro" id="IPR020828">
    <property type="entry name" value="GlycerAld_3-P_DH_NAD(P)-bd"/>
</dbReference>
<feature type="binding site" evidence="4">
    <location>
        <position position="123"/>
    </location>
    <ligand>
        <name>NAD(+)</name>
        <dbReference type="ChEBI" id="CHEBI:57540"/>
    </ligand>
</feature>
<feature type="binding site" evidence="4">
    <location>
        <begin position="13"/>
        <end position="14"/>
    </location>
    <ligand>
        <name>NAD(+)</name>
        <dbReference type="ChEBI" id="CHEBI:57540"/>
    </ligand>
</feature>
<feature type="binding site" evidence="4">
    <location>
        <position position="320"/>
    </location>
    <ligand>
        <name>NAD(+)</name>
        <dbReference type="ChEBI" id="CHEBI:57540"/>
    </ligand>
</feature>
<evidence type="ECO:0000256" key="6">
    <source>
        <dbReference type="RuleBase" id="RU000397"/>
    </source>
</evidence>
<proteinExistence type="inferred from homology"/>
<dbReference type="GO" id="GO:0004365">
    <property type="term" value="F:glyceraldehyde-3-phosphate dehydrogenase (NAD+) (phosphorylating) activity"/>
    <property type="evidence" value="ECO:0007669"/>
    <property type="project" value="UniProtKB-EC"/>
</dbReference>
<sequence>MEKKRIAVNGLGRIGRLALRKLACDERFEVVAVNDVAPMETVAYLLRHSSEHGAFDAAGRVGYANGALVLGVAQITAFREADAARLPWHDLGVDLVLECSGAYTSRAKAEAHLSAGAGRVLVSAAVGSDVPTVVFGINEDTVDPQDSIVSGASCSTVGLAPLARALNEIAPIEHGVSTTIHALTPTQMALDDPQAKGNLRRSRTASTNIIPTSAAAAQAVGLVVPELAGRLSGSAIRVPVTRGSLITLYACVRAASLTAEGLNAAMRERANNLFAYTDEELVSSDIAGTEYESIFDATQTKVAKASEGRYLVEVAAWFDNETSYVAHFAKLAAHLCGV</sequence>
<evidence type="ECO:0000256" key="1">
    <source>
        <dbReference type="ARBA" id="ARBA00007406"/>
    </source>
</evidence>
<evidence type="ECO:0000256" key="4">
    <source>
        <dbReference type="PIRSR" id="PIRSR000149-3"/>
    </source>
</evidence>
<reference evidence="9" key="1">
    <citation type="submission" date="2018-05" db="EMBL/GenBank/DDBJ databases">
        <title>Genome Sequencing of selected type strains of the family Eggerthellaceae.</title>
        <authorList>
            <person name="Danylec N."/>
            <person name="Stoll D.A."/>
            <person name="Doetsch A."/>
            <person name="Huch M."/>
        </authorList>
    </citation>
    <scope>NUCLEOTIDE SEQUENCE [LARGE SCALE GENOMIC DNA]</scope>
    <source>
        <strain evidence="9">DSM 27213</strain>
    </source>
</reference>
<dbReference type="FunFam" id="3.40.50.720:FF:000001">
    <property type="entry name" value="Glyceraldehyde-3-phosphate dehydrogenase"/>
    <property type="match status" value="1"/>
</dbReference>
<comment type="caution">
    <text evidence="8">The sequence shown here is derived from an EMBL/GenBank/DDBJ whole genome shotgun (WGS) entry which is preliminary data.</text>
</comment>
<dbReference type="SUPFAM" id="SSF55347">
    <property type="entry name" value="Glyceraldehyde-3-phosphate dehydrogenase-like, C-terminal domain"/>
    <property type="match status" value="1"/>
</dbReference>
<dbReference type="Gene3D" id="3.40.50.720">
    <property type="entry name" value="NAD(P)-binding Rossmann-like Domain"/>
    <property type="match status" value="1"/>
</dbReference>
<feature type="site" description="Activates thiol group during catalysis" evidence="5">
    <location>
        <position position="181"/>
    </location>
</feature>
<keyword evidence="4" id="KW-0547">Nucleotide-binding</keyword>
<dbReference type="InterPro" id="IPR020829">
    <property type="entry name" value="GlycerAld_3-P_DH_cat"/>
</dbReference>
<dbReference type="EC" id="1.2.1.12" evidence="8"/>
<feature type="binding site" evidence="4">
    <location>
        <position position="35"/>
    </location>
    <ligand>
        <name>NAD(+)</name>
        <dbReference type="ChEBI" id="CHEBI:57540"/>
    </ligand>
</feature>
<dbReference type="SUPFAM" id="SSF51735">
    <property type="entry name" value="NAD(P)-binding Rossmann-fold domains"/>
    <property type="match status" value="1"/>
</dbReference>
<keyword evidence="4" id="KW-0520">NAD</keyword>
<dbReference type="PIRSF" id="PIRSF000149">
    <property type="entry name" value="GAP_DH"/>
    <property type="match status" value="1"/>
</dbReference>
<protein>
    <submittedName>
        <fullName evidence="8">Type I glyceraldehyde-3-phosphate dehydrogenase</fullName>
        <ecNumber evidence="8">1.2.1.12</ecNumber>
    </submittedName>
</protein>
<dbReference type="AlphaFoldDB" id="A0A423UP50"/>
<evidence type="ECO:0000313" key="8">
    <source>
        <dbReference type="EMBL" id="ROT92168.1"/>
    </source>
</evidence>
<dbReference type="Proteomes" id="UP000285258">
    <property type="component" value="Unassembled WGS sequence"/>
</dbReference>
<evidence type="ECO:0000313" key="9">
    <source>
        <dbReference type="Proteomes" id="UP000285258"/>
    </source>
</evidence>
<dbReference type="InterPro" id="IPR036291">
    <property type="entry name" value="NAD(P)-bd_dom_sf"/>
</dbReference>
<evidence type="ECO:0000256" key="5">
    <source>
        <dbReference type="PIRSR" id="PIRSR000149-4"/>
    </source>
</evidence>
<dbReference type="CDD" id="cd05214">
    <property type="entry name" value="GAPDH_I_N"/>
    <property type="match status" value="1"/>
</dbReference>
<dbReference type="SMART" id="SM00846">
    <property type="entry name" value="Gp_dh_N"/>
    <property type="match status" value="1"/>
</dbReference>
<feature type="active site" description="Nucleophile" evidence="3">
    <location>
        <position position="154"/>
    </location>
</feature>
<dbReference type="Pfam" id="PF02800">
    <property type="entry name" value="Gp_dh_C"/>
    <property type="match status" value="1"/>
</dbReference>
<evidence type="ECO:0000256" key="2">
    <source>
        <dbReference type="ARBA" id="ARBA00023002"/>
    </source>
</evidence>
<dbReference type="Pfam" id="PF00044">
    <property type="entry name" value="Gp_dh_N"/>
    <property type="match status" value="1"/>
</dbReference>
<organism evidence="8 9">
    <name type="scientific">Gordonibacter urolithinfaciens</name>
    <dbReference type="NCBI Taxonomy" id="1335613"/>
    <lineage>
        <taxon>Bacteria</taxon>
        <taxon>Bacillati</taxon>
        <taxon>Actinomycetota</taxon>
        <taxon>Coriobacteriia</taxon>
        <taxon>Eggerthellales</taxon>
        <taxon>Eggerthellaceae</taxon>
        <taxon>Gordonibacter</taxon>
    </lineage>
</organism>
<dbReference type="RefSeq" id="WP_096227407.1">
    <property type="nucleotide sequence ID" value="NZ_CP168029.1"/>
</dbReference>
<gene>
    <name evidence="8" type="ORF">DMP12_01380</name>
</gene>
<dbReference type="EMBL" id="QIBW01000001">
    <property type="protein sequence ID" value="ROT92168.1"/>
    <property type="molecule type" value="Genomic_DNA"/>
</dbReference>
<dbReference type="Gene3D" id="3.30.360.10">
    <property type="entry name" value="Dihydrodipicolinate Reductase, domain 2"/>
    <property type="match status" value="1"/>
</dbReference>
<dbReference type="GO" id="GO:0051287">
    <property type="term" value="F:NAD binding"/>
    <property type="evidence" value="ECO:0007669"/>
    <property type="project" value="InterPro"/>
</dbReference>
<dbReference type="PANTHER" id="PTHR43148">
    <property type="entry name" value="GLYCERALDEHYDE-3-PHOSPHATE DEHYDROGENASE 2"/>
    <property type="match status" value="1"/>
</dbReference>
<accession>A0A423UP50</accession>
<name>A0A423UP50_9ACTN</name>
<keyword evidence="2 8" id="KW-0560">Oxidoreductase</keyword>